<evidence type="ECO:0000313" key="2">
    <source>
        <dbReference type="Proteomes" id="UP000008177"/>
    </source>
</evidence>
<dbReference type="HOGENOM" id="CLU_2849447_0_0_1"/>
<organism evidence="1 2">
    <name type="scientific">Botryotinia fuckeliana (strain T4)</name>
    <name type="common">Noble rot fungus</name>
    <name type="synonym">Botrytis cinerea</name>
    <dbReference type="NCBI Taxonomy" id="999810"/>
    <lineage>
        <taxon>Eukaryota</taxon>
        <taxon>Fungi</taxon>
        <taxon>Dikarya</taxon>
        <taxon>Ascomycota</taxon>
        <taxon>Pezizomycotina</taxon>
        <taxon>Leotiomycetes</taxon>
        <taxon>Helotiales</taxon>
        <taxon>Sclerotiniaceae</taxon>
        <taxon>Botrytis</taxon>
    </lineage>
</organism>
<reference evidence="2" key="1">
    <citation type="journal article" date="2011" name="PLoS Genet.">
        <title>Genomic analysis of the necrotrophic fungal pathogens Sclerotinia sclerotiorum and Botrytis cinerea.</title>
        <authorList>
            <person name="Amselem J."/>
            <person name="Cuomo C.A."/>
            <person name="van Kan J.A."/>
            <person name="Viaud M."/>
            <person name="Benito E.P."/>
            <person name="Couloux A."/>
            <person name="Coutinho P.M."/>
            <person name="de Vries R.P."/>
            <person name="Dyer P.S."/>
            <person name="Fillinger S."/>
            <person name="Fournier E."/>
            <person name="Gout L."/>
            <person name="Hahn M."/>
            <person name="Kohn L."/>
            <person name="Lapalu N."/>
            <person name="Plummer K.M."/>
            <person name="Pradier J.M."/>
            <person name="Quevillon E."/>
            <person name="Sharon A."/>
            <person name="Simon A."/>
            <person name="ten Have A."/>
            <person name="Tudzynski B."/>
            <person name="Tudzynski P."/>
            <person name="Wincker P."/>
            <person name="Andrew M."/>
            <person name="Anthouard V."/>
            <person name="Beever R.E."/>
            <person name="Beffa R."/>
            <person name="Benoit I."/>
            <person name="Bouzid O."/>
            <person name="Brault B."/>
            <person name="Chen Z."/>
            <person name="Choquer M."/>
            <person name="Collemare J."/>
            <person name="Cotton P."/>
            <person name="Danchin E.G."/>
            <person name="Da Silva C."/>
            <person name="Gautier A."/>
            <person name="Giraud C."/>
            <person name="Giraud T."/>
            <person name="Gonzalez C."/>
            <person name="Grossetete S."/>
            <person name="Guldener U."/>
            <person name="Henrissat B."/>
            <person name="Howlett B.J."/>
            <person name="Kodira C."/>
            <person name="Kretschmer M."/>
            <person name="Lappartient A."/>
            <person name="Leroch M."/>
            <person name="Levis C."/>
            <person name="Mauceli E."/>
            <person name="Neuveglise C."/>
            <person name="Oeser B."/>
            <person name="Pearson M."/>
            <person name="Poulain J."/>
            <person name="Poussereau N."/>
            <person name="Quesneville H."/>
            <person name="Rascle C."/>
            <person name="Schumacher J."/>
            <person name="Segurens B."/>
            <person name="Sexton A."/>
            <person name="Silva E."/>
            <person name="Sirven C."/>
            <person name="Soanes D.M."/>
            <person name="Talbot N.J."/>
            <person name="Templeton M."/>
            <person name="Yandava C."/>
            <person name="Yarden O."/>
            <person name="Zeng Q."/>
            <person name="Rollins J.A."/>
            <person name="Lebrun M.H."/>
            <person name="Dickman M."/>
        </authorList>
    </citation>
    <scope>NUCLEOTIDE SEQUENCE [LARGE SCALE GENOMIC DNA]</scope>
    <source>
        <strain evidence="2">T4</strain>
    </source>
</reference>
<gene>
    <name evidence="1" type="ORF">BofuT4_uP082650.1</name>
</gene>
<evidence type="ECO:0000313" key="1">
    <source>
        <dbReference type="EMBL" id="CCD52106.1"/>
    </source>
</evidence>
<name>G2YKF8_BOTF4</name>
<dbReference type="EMBL" id="FQ790340">
    <property type="protein sequence ID" value="CCD52106.1"/>
    <property type="molecule type" value="Genomic_DNA"/>
</dbReference>
<proteinExistence type="predicted"/>
<dbReference type="InParanoid" id="G2YKF8"/>
<dbReference type="AlphaFoldDB" id="G2YKF8"/>
<accession>G2YKF8</accession>
<sequence>MEIIVRNEKRETRMECLGKSSDISRPLCASLRSGQLSWKPIRQHIHSRQIEYRYRISYLTIITKN</sequence>
<protein>
    <submittedName>
        <fullName evidence="1">Uncharacterized protein</fullName>
    </submittedName>
</protein>
<dbReference type="Proteomes" id="UP000008177">
    <property type="component" value="Unplaced contigs"/>
</dbReference>